<feature type="binding site" evidence="4">
    <location>
        <begin position="209"/>
        <end position="213"/>
    </location>
    <ligand>
        <name>ATP</name>
        <dbReference type="ChEBI" id="CHEBI:30616"/>
    </ligand>
</feature>
<evidence type="ECO:0000256" key="7">
    <source>
        <dbReference type="SAM" id="Phobius"/>
    </source>
</evidence>
<dbReference type="Gene3D" id="3.30.420.40">
    <property type="match status" value="1"/>
</dbReference>
<evidence type="ECO:0000256" key="6">
    <source>
        <dbReference type="SAM" id="MobiDB-lite"/>
    </source>
</evidence>
<dbReference type="GO" id="GO:0045134">
    <property type="term" value="F:UDP phosphatase activity"/>
    <property type="evidence" value="ECO:0007669"/>
    <property type="project" value="TreeGrafter"/>
</dbReference>
<dbReference type="GO" id="GO:0046036">
    <property type="term" value="P:CTP metabolic process"/>
    <property type="evidence" value="ECO:0007669"/>
    <property type="project" value="TreeGrafter"/>
</dbReference>
<keyword evidence="7" id="KW-1133">Transmembrane helix</keyword>
<dbReference type="GO" id="GO:0005794">
    <property type="term" value="C:Golgi apparatus"/>
    <property type="evidence" value="ECO:0007669"/>
    <property type="project" value="TreeGrafter"/>
</dbReference>
<feature type="compositionally biased region" description="Basic and acidic residues" evidence="6">
    <location>
        <begin position="728"/>
        <end position="737"/>
    </location>
</feature>
<protein>
    <recommendedName>
        <fullName evidence="10">Nucleoside diphosphatase</fullName>
    </recommendedName>
</protein>
<comment type="caution">
    <text evidence="8">The sequence shown here is derived from an EMBL/GenBank/DDBJ whole genome shotgun (WGS) entry which is preliminary data.</text>
</comment>
<comment type="similarity">
    <text evidence="1 5">Belongs to the GDA1/CD39 NTPase family.</text>
</comment>
<gene>
    <name evidence="8" type="ORF">OEA41_001818</name>
</gene>
<keyword evidence="4" id="KW-0547">Nucleotide-binding</keyword>
<dbReference type="InterPro" id="IPR000407">
    <property type="entry name" value="GDA1_CD39_NTPase"/>
</dbReference>
<dbReference type="Pfam" id="PF01150">
    <property type="entry name" value="GDA1_CD39"/>
    <property type="match status" value="1"/>
</dbReference>
<dbReference type="GO" id="GO:0017111">
    <property type="term" value="F:ribonucleoside triphosphate phosphatase activity"/>
    <property type="evidence" value="ECO:0007669"/>
    <property type="project" value="TreeGrafter"/>
</dbReference>
<evidence type="ECO:0000313" key="8">
    <source>
        <dbReference type="EMBL" id="KAK3174572.1"/>
    </source>
</evidence>
<dbReference type="Proteomes" id="UP001276659">
    <property type="component" value="Unassembled WGS sequence"/>
</dbReference>
<evidence type="ECO:0000256" key="1">
    <source>
        <dbReference type="ARBA" id="ARBA00009283"/>
    </source>
</evidence>
<evidence type="ECO:0008006" key="10">
    <source>
        <dbReference type="Google" id="ProtNLM"/>
    </source>
</evidence>
<dbReference type="AlphaFoldDB" id="A0AAE0DLT6"/>
<evidence type="ECO:0000313" key="9">
    <source>
        <dbReference type="Proteomes" id="UP001276659"/>
    </source>
</evidence>
<organism evidence="8 9">
    <name type="scientific">Lepraria neglecta</name>
    <dbReference type="NCBI Taxonomy" id="209136"/>
    <lineage>
        <taxon>Eukaryota</taxon>
        <taxon>Fungi</taxon>
        <taxon>Dikarya</taxon>
        <taxon>Ascomycota</taxon>
        <taxon>Pezizomycotina</taxon>
        <taxon>Lecanoromycetes</taxon>
        <taxon>OSLEUM clade</taxon>
        <taxon>Lecanoromycetidae</taxon>
        <taxon>Lecanorales</taxon>
        <taxon>Lecanorineae</taxon>
        <taxon>Stereocaulaceae</taxon>
        <taxon>Lepraria</taxon>
    </lineage>
</organism>
<dbReference type="GO" id="GO:0004382">
    <property type="term" value="F:GDP phosphatase activity"/>
    <property type="evidence" value="ECO:0007669"/>
    <property type="project" value="TreeGrafter"/>
</dbReference>
<dbReference type="PANTHER" id="PTHR11782">
    <property type="entry name" value="ADENOSINE/GUANOSINE DIPHOSPHATASE"/>
    <property type="match status" value="1"/>
</dbReference>
<evidence type="ECO:0000256" key="4">
    <source>
        <dbReference type="PIRSR" id="PIRSR600407-2"/>
    </source>
</evidence>
<reference evidence="8" key="1">
    <citation type="submission" date="2022-11" db="EMBL/GenBank/DDBJ databases">
        <title>Chromosomal genome sequence assembly and mating type (MAT) locus characterization of the leprose asexual lichenized fungus Lepraria neglecta (Nyl.) Erichsen.</title>
        <authorList>
            <person name="Allen J.L."/>
            <person name="Pfeffer B."/>
        </authorList>
    </citation>
    <scope>NUCLEOTIDE SEQUENCE</scope>
    <source>
        <strain evidence="8">Allen 5258</strain>
    </source>
</reference>
<dbReference type="PROSITE" id="PS01238">
    <property type="entry name" value="GDA1_CD39_NTPASE"/>
    <property type="match status" value="1"/>
</dbReference>
<proteinExistence type="inferred from homology"/>
<keyword evidence="7" id="KW-0472">Membrane</keyword>
<keyword evidence="9" id="KW-1185">Reference proteome</keyword>
<dbReference type="EMBL" id="JASNWA010000006">
    <property type="protein sequence ID" value="KAK3174572.1"/>
    <property type="molecule type" value="Genomic_DNA"/>
</dbReference>
<dbReference type="CDD" id="cd24039">
    <property type="entry name" value="ASKHA_NBD_YND1-like"/>
    <property type="match status" value="1"/>
</dbReference>
<keyword evidence="4" id="KW-0067">ATP-binding</keyword>
<evidence type="ECO:0000256" key="5">
    <source>
        <dbReference type="RuleBase" id="RU003833"/>
    </source>
</evidence>
<feature type="transmembrane region" description="Helical" evidence="7">
    <location>
        <begin position="555"/>
        <end position="574"/>
    </location>
</feature>
<feature type="region of interest" description="Disordered" evidence="6">
    <location>
        <begin position="694"/>
        <end position="737"/>
    </location>
</feature>
<dbReference type="GO" id="GO:0016020">
    <property type="term" value="C:membrane"/>
    <property type="evidence" value="ECO:0007669"/>
    <property type="project" value="TreeGrafter"/>
</dbReference>
<dbReference type="GO" id="GO:0006256">
    <property type="term" value="P:UDP catabolic process"/>
    <property type="evidence" value="ECO:0007669"/>
    <property type="project" value="TreeGrafter"/>
</dbReference>
<feature type="compositionally biased region" description="Low complexity" evidence="6">
    <location>
        <begin position="647"/>
        <end position="656"/>
    </location>
</feature>
<feature type="compositionally biased region" description="Basic residues" evidence="6">
    <location>
        <begin position="717"/>
        <end position="727"/>
    </location>
</feature>
<evidence type="ECO:0000256" key="3">
    <source>
        <dbReference type="PIRSR" id="PIRSR600407-1"/>
    </source>
</evidence>
<sequence>MMPANVFPRAEQCTVPICADRLKPANTLRDQGAMGSYSMLAHRYTELVYRSQIKLIQRRGGDSKQLQSLPVLETKSKWTKKIHPGISTFGEKPDRVGPDHLEELFKKARKVIPSDVVEDTPIFLLATAGMRLLPESQRNELLKEICSYARSHTKFQLPDCDVHIQVIPGGVEGLYGWVAANYLLGGFDSPKEHDHGKGHHTYGFLDMGGASAQIAFAPNVTEAERHANDLKLLRMRTVDGTPAEYKVFTTTWLGFGVNEARKRYIEALQKDSASIGTEVLQDPCLPTGLSTTTKGDVFLPGSKTVNGQEPYLNGTGQFDECLIKTLPLLEKDHICEDDPCLLNGVHVPAIDFDVNHFVGVSEYWHTTHEIFQEGHKDKAYDFNTYQKRVNEFCSQDWDAIEKGVDKQEYGKKVDEKTAIEVCFKASWLINILHEGIGIPRVGLEATPDSKNNGTKQVLDNVKEKGYTASFQAVNKIDETEVSWTLGKMVLYASSEIPPSDSAPLPVGFGENVPGIPPDFQYAGSKALPTAHNATSDTQTDHWHDNLFRASSPRRIPGFLLFMVILSIAVFLLCGRSRRQRIYSRFTSPSRRGGGSSPRKRRFFGGKIPFLRSGSSLGNYERVLEDGPINDTFELGSTEDASDDVDTSDSSSSSKASGWATPRSRSSQAVNESRERFENLGTGLGLGLGIPANPMDRGGLIGRTDSRERIVGMAEGRRSRRGSPKRHKEMGLRPLVED</sequence>
<accession>A0AAE0DLT6</accession>
<keyword evidence="7" id="KW-0812">Transmembrane</keyword>
<evidence type="ECO:0000256" key="2">
    <source>
        <dbReference type="ARBA" id="ARBA00022801"/>
    </source>
</evidence>
<feature type="active site" description="Proton acceptor" evidence="3">
    <location>
        <position position="172"/>
    </location>
</feature>
<keyword evidence="2 5" id="KW-0378">Hydrolase</keyword>
<name>A0AAE0DLT6_9LECA</name>
<dbReference type="Gene3D" id="3.30.420.150">
    <property type="entry name" value="Exopolyphosphatase. Domain 2"/>
    <property type="match status" value="1"/>
</dbReference>
<feature type="region of interest" description="Disordered" evidence="6">
    <location>
        <begin position="584"/>
        <end position="605"/>
    </location>
</feature>
<dbReference type="GO" id="GO:0005524">
    <property type="term" value="F:ATP binding"/>
    <property type="evidence" value="ECO:0007669"/>
    <property type="project" value="UniProtKB-KW"/>
</dbReference>
<feature type="region of interest" description="Disordered" evidence="6">
    <location>
        <begin position="630"/>
        <end position="674"/>
    </location>
</feature>
<dbReference type="PANTHER" id="PTHR11782:SF121">
    <property type="entry name" value="NUCLEOSIDE-DIPHOSPHATASE MIG-23"/>
    <property type="match status" value="1"/>
</dbReference>